<evidence type="ECO:0000313" key="1">
    <source>
        <dbReference type="EMBL" id="KAI0089515.1"/>
    </source>
</evidence>
<dbReference type="EMBL" id="MU274910">
    <property type="protein sequence ID" value="KAI0089515.1"/>
    <property type="molecule type" value="Genomic_DNA"/>
</dbReference>
<evidence type="ECO:0000313" key="2">
    <source>
        <dbReference type="Proteomes" id="UP001055072"/>
    </source>
</evidence>
<organism evidence="1 2">
    <name type="scientific">Irpex rosettiformis</name>
    <dbReference type="NCBI Taxonomy" id="378272"/>
    <lineage>
        <taxon>Eukaryota</taxon>
        <taxon>Fungi</taxon>
        <taxon>Dikarya</taxon>
        <taxon>Basidiomycota</taxon>
        <taxon>Agaricomycotina</taxon>
        <taxon>Agaricomycetes</taxon>
        <taxon>Polyporales</taxon>
        <taxon>Irpicaceae</taxon>
        <taxon>Irpex</taxon>
    </lineage>
</organism>
<name>A0ACB8U6C3_9APHY</name>
<keyword evidence="2" id="KW-1185">Reference proteome</keyword>
<protein>
    <submittedName>
        <fullName evidence="1">Uncharacterized protein</fullName>
    </submittedName>
</protein>
<proteinExistence type="predicted"/>
<gene>
    <name evidence="1" type="ORF">BDY19DRAFT_993109</name>
</gene>
<reference evidence="1" key="1">
    <citation type="journal article" date="2021" name="Environ. Microbiol.">
        <title>Gene family expansions and transcriptome signatures uncover fungal adaptations to wood decay.</title>
        <authorList>
            <person name="Hage H."/>
            <person name="Miyauchi S."/>
            <person name="Viragh M."/>
            <person name="Drula E."/>
            <person name="Min B."/>
            <person name="Chaduli D."/>
            <person name="Navarro D."/>
            <person name="Favel A."/>
            <person name="Norest M."/>
            <person name="Lesage-Meessen L."/>
            <person name="Balint B."/>
            <person name="Merenyi Z."/>
            <person name="de Eugenio L."/>
            <person name="Morin E."/>
            <person name="Martinez A.T."/>
            <person name="Baldrian P."/>
            <person name="Stursova M."/>
            <person name="Martinez M.J."/>
            <person name="Novotny C."/>
            <person name="Magnuson J.K."/>
            <person name="Spatafora J.W."/>
            <person name="Maurice S."/>
            <person name="Pangilinan J."/>
            <person name="Andreopoulos W."/>
            <person name="LaButti K."/>
            <person name="Hundley H."/>
            <person name="Na H."/>
            <person name="Kuo A."/>
            <person name="Barry K."/>
            <person name="Lipzen A."/>
            <person name="Henrissat B."/>
            <person name="Riley R."/>
            <person name="Ahrendt S."/>
            <person name="Nagy L.G."/>
            <person name="Grigoriev I.V."/>
            <person name="Martin F."/>
            <person name="Rosso M.N."/>
        </authorList>
    </citation>
    <scope>NUCLEOTIDE SEQUENCE</scope>
    <source>
        <strain evidence="1">CBS 384.51</strain>
    </source>
</reference>
<dbReference type="Proteomes" id="UP001055072">
    <property type="component" value="Unassembled WGS sequence"/>
</dbReference>
<comment type="caution">
    <text evidence="1">The sequence shown here is derived from an EMBL/GenBank/DDBJ whole genome shotgun (WGS) entry which is preliminary data.</text>
</comment>
<accession>A0ACB8U6C3</accession>
<sequence>MQMISEMKSRDYCDLWTDKLQMWTEWCLGDDVPFLEAVVIFSEAMFMRYVLATDLSNAQIDLGVVRYLKAQNDKRWRLIKANPPPKLEPVMKRKRPNKWRQILASSRSLEEICTRWNQSLLDFFFAPVNTASQAARETDMDDLLSDHNEDVPPLPVDDLLIPLREACKDAVSGMRSVPASVYKSENWRTTIWTSGLDSSMWNLARPGAIFQMHQELIDTHNSGVWTNIIGELIHRWTPAHALKADIPLAPPPPHAQHPNSTPPADKFLDILCKYPDLIPNAGNSFSVFFLHDSKHFCTCWNEWLLPGLILRGLTEAILWDPCRLYRRVMQAFHGNEDMVEELPDVLKCIVHNTLEHKKMVKMFNKAVYHQHEGAETRHLFHDDFSLEEGEIMEAEDGQICIEDEDEDDQDSPTPSTSTCPNCINYPQDEQCVRTVFVHEHSIGKNLNGCIMTFAPEDDRVTPMRASGPIIYRSPDDDDLQFTRIVHREVVHRRCGRDVTILVDAATGEAIGGVSYNCFTQDVLQAMIKSHDQVTKKASVRRGGTFQLSVSSKMVPVGARIPQGGAAGDGYAPYAHMKTDTIQAIDAMMAHGRDADLVLTALKPYNPSIVRAYRKAYEAAGLSRLGANGVNMYYCTKYTAPIHPDEDVGISLCCQLAKSGGQDKDLDFVYAQHGVYIETRSNTSWWFQSQKPHGPIMPAASAIGNIPPRTPSNLPKPNVSEKIPLLVPTLLKRTRAASKITEQASEQGGRRALSDVSRRASIPGSFAESSILLDTSSQSFITHAPTVILSHAMSSSLLSQSSQTISSLTSLSSTQTQGGTRDLSPERVETPNASATPAHAAGLYAGYQRPTRRTESLAVRARRLVSVDPLRPEDIVDHGVTNVVMHVTCT</sequence>